<sequence length="36" mass="3930">MGKTKKHAFDALNIIWNCIINLSGNVTGDVLLTNTL</sequence>
<protein>
    <submittedName>
        <fullName evidence="1">Uncharacterized protein</fullName>
    </submittedName>
</protein>
<reference evidence="1 2" key="1">
    <citation type="submission" date="2014-01" db="EMBL/GenBank/DDBJ databases">
        <title>Comparative genomics of Fusobacterium necrophorum wild isolates.</title>
        <authorList>
            <person name="Kittichotirat W."/>
            <person name="Bumgarner R.E."/>
            <person name="Lawrence P."/>
        </authorList>
    </citation>
    <scope>NUCLEOTIDE SEQUENCE [LARGE SCALE GENOMIC DNA]</scope>
    <source>
        <strain evidence="1 2">BL</strain>
    </source>
</reference>
<proteinExistence type="predicted"/>
<dbReference type="AlphaFoldDB" id="A0AB73BVY9"/>
<evidence type="ECO:0000313" key="2">
    <source>
        <dbReference type="Proteomes" id="UP000027473"/>
    </source>
</evidence>
<gene>
    <name evidence="1" type="ORF">FUSO3_06330</name>
</gene>
<accession>A0AB73BVY9</accession>
<organism evidence="1 2">
    <name type="scientific">Fusobacterium necrophorum BL</name>
    <dbReference type="NCBI Taxonomy" id="1441732"/>
    <lineage>
        <taxon>Bacteria</taxon>
        <taxon>Fusobacteriati</taxon>
        <taxon>Fusobacteriota</taxon>
        <taxon>Fusobacteriia</taxon>
        <taxon>Fusobacteriales</taxon>
        <taxon>Fusobacteriaceae</taxon>
        <taxon>Fusobacterium</taxon>
    </lineage>
</organism>
<dbReference type="EMBL" id="JAAC01000102">
    <property type="protein sequence ID" value="KDE62985.1"/>
    <property type="molecule type" value="Genomic_DNA"/>
</dbReference>
<name>A0AB73BVY9_9FUSO</name>
<comment type="caution">
    <text evidence="1">The sequence shown here is derived from an EMBL/GenBank/DDBJ whole genome shotgun (WGS) entry which is preliminary data.</text>
</comment>
<dbReference type="Proteomes" id="UP000027473">
    <property type="component" value="Unassembled WGS sequence"/>
</dbReference>
<evidence type="ECO:0000313" key="1">
    <source>
        <dbReference type="EMBL" id="KDE62985.1"/>
    </source>
</evidence>